<sequence length="386" mass="42655">MDRREFLKYSSLMSAAGLAPELAFSANGSIPEKIVVLVELKGGNDGFNTLVPYRDPAYKKLRPTIHIPEKRVLTLAQGNMGMHPNLTELMKVWNQGDMAWVQGLGYQGAVLSHFRSMDIWDSGSNANQFISDGWLSQVLPNYKAGLHGICVSPDGSSLGPLQSANMNSVAMQSPRMFVNQSRSIQDVTPVNSTAALAHLTTTQHQLFQAGQQLREKMTRSLKQKTRSNSKGAFGHSLNSVAQMITAGIDCPVYKVTQDGFDMHSGQTGRHNNNLYQVNHSLGQFVHKMKQQGLWDRIVIMSYSEFGRRAAENRAGGTDHGTASAQFVMGGGIRGGLYGQHPNMEQLDPNGNVAHTTDFRQMYATMAQRVWRQGNHPWQGHKTIPFV</sequence>
<gene>
    <name evidence="1" type="ORF">DKT75_20325</name>
</gene>
<dbReference type="Proteomes" id="UP000245506">
    <property type="component" value="Unassembled WGS sequence"/>
</dbReference>
<accession>A0A317C5N7</accession>
<evidence type="ECO:0008006" key="3">
    <source>
        <dbReference type="Google" id="ProtNLM"/>
    </source>
</evidence>
<keyword evidence="2" id="KW-1185">Reference proteome</keyword>
<comment type="caution">
    <text evidence="1">The sequence shown here is derived from an EMBL/GenBank/DDBJ whole genome shotgun (WGS) entry which is preliminary data.</text>
</comment>
<dbReference type="InterPro" id="IPR017850">
    <property type="entry name" value="Alkaline_phosphatase_core_sf"/>
</dbReference>
<dbReference type="InterPro" id="IPR010869">
    <property type="entry name" value="DUF1501"/>
</dbReference>
<evidence type="ECO:0000313" key="2">
    <source>
        <dbReference type="Proteomes" id="UP000245506"/>
    </source>
</evidence>
<dbReference type="AlphaFoldDB" id="A0A317C5N7"/>
<dbReference type="EMBL" id="QGKL01000042">
    <property type="protein sequence ID" value="PWQ93946.1"/>
    <property type="molecule type" value="Genomic_DNA"/>
</dbReference>
<protein>
    <recommendedName>
        <fullName evidence="3">Twin-arginine translocation pathway signal sequence domain-containing protein</fullName>
    </recommendedName>
</protein>
<dbReference type="OrthoDB" id="9779968at2"/>
<organism evidence="1 2">
    <name type="scientific">Leucothrix arctica</name>
    <dbReference type="NCBI Taxonomy" id="1481894"/>
    <lineage>
        <taxon>Bacteria</taxon>
        <taxon>Pseudomonadati</taxon>
        <taxon>Pseudomonadota</taxon>
        <taxon>Gammaproteobacteria</taxon>
        <taxon>Thiotrichales</taxon>
        <taxon>Thiotrichaceae</taxon>
        <taxon>Leucothrix</taxon>
    </lineage>
</organism>
<dbReference type="RefSeq" id="WP_109826438.1">
    <property type="nucleotide sequence ID" value="NZ_QGKL01000042.1"/>
</dbReference>
<dbReference type="SUPFAM" id="SSF53649">
    <property type="entry name" value="Alkaline phosphatase-like"/>
    <property type="match status" value="1"/>
</dbReference>
<dbReference type="PANTHER" id="PTHR43737:SF1">
    <property type="entry name" value="DUF1501 DOMAIN-CONTAINING PROTEIN"/>
    <property type="match status" value="1"/>
</dbReference>
<dbReference type="Pfam" id="PF07394">
    <property type="entry name" value="DUF1501"/>
    <property type="match status" value="1"/>
</dbReference>
<name>A0A317C5N7_9GAMM</name>
<proteinExistence type="predicted"/>
<dbReference type="PANTHER" id="PTHR43737">
    <property type="entry name" value="BLL7424 PROTEIN"/>
    <property type="match status" value="1"/>
</dbReference>
<reference evidence="1 2" key="1">
    <citation type="submission" date="2018-05" db="EMBL/GenBank/DDBJ databases">
        <title>Leucothrix arctica sp. nov., isolated from Arctic seawater.</title>
        <authorList>
            <person name="Choi A."/>
            <person name="Baek K."/>
        </authorList>
    </citation>
    <scope>NUCLEOTIDE SEQUENCE [LARGE SCALE GENOMIC DNA]</scope>
    <source>
        <strain evidence="1 2">IMCC9719</strain>
    </source>
</reference>
<evidence type="ECO:0000313" key="1">
    <source>
        <dbReference type="EMBL" id="PWQ93946.1"/>
    </source>
</evidence>